<dbReference type="Pfam" id="PF02065">
    <property type="entry name" value="Melibiase"/>
    <property type="match status" value="1"/>
</dbReference>
<evidence type="ECO:0000256" key="4">
    <source>
        <dbReference type="ARBA" id="ARBA00023295"/>
    </source>
</evidence>
<comment type="catalytic activity">
    <reaction evidence="1 5">
        <text>Hydrolysis of terminal, non-reducing alpha-D-galactose residues in alpha-D-galactosides, including galactose oligosaccharides, galactomannans and galactolipids.</text>
        <dbReference type="EC" id="3.2.1.22"/>
    </reaction>
</comment>
<dbReference type="OrthoDB" id="9758822at2"/>
<reference evidence="10 11" key="1">
    <citation type="submission" date="2014-03" db="EMBL/GenBank/DDBJ databases">
        <title>Genomics of Bifidobacteria.</title>
        <authorList>
            <person name="Ventura M."/>
            <person name="Milani C."/>
            <person name="Lugli G.A."/>
        </authorList>
    </citation>
    <scope>NUCLEOTIDE SEQUENCE [LARGE SCALE GENOMIC DNA]</scope>
    <source>
        <strain evidence="10 11">LMG 21775</strain>
    </source>
</reference>
<feature type="binding site" evidence="7">
    <location>
        <position position="526"/>
    </location>
    <ligand>
        <name>substrate</name>
    </ligand>
</feature>
<evidence type="ECO:0000256" key="2">
    <source>
        <dbReference type="ARBA" id="ARBA00012755"/>
    </source>
</evidence>
<evidence type="ECO:0000256" key="3">
    <source>
        <dbReference type="ARBA" id="ARBA00022801"/>
    </source>
</evidence>
<comment type="caution">
    <text evidence="10">The sequence shown here is derived from an EMBL/GenBank/DDBJ whole genome shotgun (WGS) entry which is preliminary data.</text>
</comment>
<dbReference type="RefSeq" id="WP_033495777.1">
    <property type="nucleotide sequence ID" value="NZ_JGZI01000007.1"/>
</dbReference>
<dbReference type="InterPro" id="IPR002252">
    <property type="entry name" value="Glyco_hydro_36"/>
</dbReference>
<dbReference type="SUPFAM" id="SSF51445">
    <property type="entry name" value="(Trans)glycosidases"/>
    <property type="match status" value="1"/>
</dbReference>
<dbReference type="PANTHER" id="PTHR43053:SF3">
    <property type="entry name" value="ALPHA-GALACTOSIDASE C-RELATED"/>
    <property type="match status" value="1"/>
</dbReference>
<dbReference type="eggNOG" id="COG3345">
    <property type="taxonomic scope" value="Bacteria"/>
</dbReference>
<protein>
    <recommendedName>
        <fullName evidence="2 5">Alpha-galactosidase</fullName>
        <ecNumber evidence="2 5">3.2.1.22</ecNumber>
    </recommendedName>
</protein>
<keyword evidence="3 5" id="KW-0378">Hydrolase</keyword>
<dbReference type="Proteomes" id="UP000029050">
    <property type="component" value="Unassembled WGS sequence"/>
</dbReference>
<dbReference type="CDD" id="cd14791">
    <property type="entry name" value="GH36"/>
    <property type="match status" value="1"/>
</dbReference>
<dbReference type="Gene3D" id="2.60.40.1180">
    <property type="entry name" value="Golgi alpha-mannosidase II"/>
    <property type="match status" value="1"/>
</dbReference>
<evidence type="ECO:0000259" key="8">
    <source>
        <dbReference type="Pfam" id="PF16874"/>
    </source>
</evidence>
<dbReference type="GO" id="GO:0004557">
    <property type="term" value="F:alpha-galactosidase activity"/>
    <property type="evidence" value="ECO:0007669"/>
    <property type="project" value="UniProtKB-UniRule"/>
</dbReference>
<feature type="active site" description="Nucleophile" evidence="6">
    <location>
        <position position="478"/>
    </location>
</feature>
<feature type="binding site" evidence="7">
    <location>
        <position position="548"/>
    </location>
    <ligand>
        <name>substrate</name>
    </ligand>
</feature>
<dbReference type="Pfam" id="PF16875">
    <property type="entry name" value="Glyco_hydro_36N"/>
    <property type="match status" value="1"/>
</dbReference>
<dbReference type="GO" id="GO:0016052">
    <property type="term" value="P:carbohydrate catabolic process"/>
    <property type="evidence" value="ECO:0007669"/>
    <property type="project" value="InterPro"/>
</dbReference>
<dbReference type="Gene3D" id="3.20.20.70">
    <property type="entry name" value="Aldolase class I"/>
    <property type="match status" value="1"/>
</dbReference>
<dbReference type="PANTHER" id="PTHR43053">
    <property type="entry name" value="GLYCOSIDASE FAMILY 31"/>
    <property type="match status" value="1"/>
</dbReference>
<evidence type="ECO:0000313" key="10">
    <source>
        <dbReference type="EMBL" id="KFI83299.1"/>
    </source>
</evidence>
<evidence type="ECO:0000256" key="7">
    <source>
        <dbReference type="PIRSR" id="PIRSR005536-2"/>
    </source>
</evidence>
<feature type="domain" description="Glycosyl hydrolase family 36 C-terminal" evidence="8">
    <location>
        <begin position="651"/>
        <end position="735"/>
    </location>
</feature>
<dbReference type="PRINTS" id="PR00743">
    <property type="entry name" value="GLHYDRLASE36"/>
</dbReference>
<dbReference type="InterPro" id="IPR017853">
    <property type="entry name" value="GH"/>
</dbReference>
<dbReference type="Gene3D" id="2.70.98.60">
    <property type="entry name" value="alpha-galactosidase from lactobacil brevis"/>
    <property type="match status" value="1"/>
</dbReference>
<evidence type="ECO:0000313" key="11">
    <source>
        <dbReference type="Proteomes" id="UP000029050"/>
    </source>
</evidence>
<dbReference type="STRING" id="218140.BPSY_0395"/>
<dbReference type="InterPro" id="IPR050985">
    <property type="entry name" value="Alpha-glycosidase_related"/>
</dbReference>
<evidence type="ECO:0000256" key="1">
    <source>
        <dbReference type="ARBA" id="ARBA00001255"/>
    </source>
</evidence>
<dbReference type="PROSITE" id="PS00512">
    <property type="entry name" value="ALPHA_GALACTOSIDASE"/>
    <property type="match status" value="1"/>
</dbReference>
<evidence type="ECO:0000259" key="9">
    <source>
        <dbReference type="Pfam" id="PF16875"/>
    </source>
</evidence>
<dbReference type="Pfam" id="PF16874">
    <property type="entry name" value="Glyco_hydro_36C"/>
    <property type="match status" value="1"/>
</dbReference>
<proteinExistence type="inferred from homology"/>
<comment type="similarity">
    <text evidence="5">Belongs to the glycosyl hydrolase.</text>
</comment>
<feature type="binding site" evidence="7">
    <location>
        <position position="443"/>
    </location>
    <ligand>
        <name>substrate</name>
    </ligand>
</feature>
<dbReference type="InterPro" id="IPR031704">
    <property type="entry name" value="Glyco_hydro_36_N"/>
</dbReference>
<keyword evidence="4 5" id="KW-0326">Glycosidase</keyword>
<dbReference type="EMBL" id="JGZI01000007">
    <property type="protein sequence ID" value="KFI83299.1"/>
    <property type="molecule type" value="Genomic_DNA"/>
</dbReference>
<dbReference type="InterPro" id="IPR031705">
    <property type="entry name" value="Glyco_hydro_36_C"/>
</dbReference>
<name>A0A087CJ49_9BIFI</name>
<feature type="binding site" evidence="7">
    <location>
        <begin position="366"/>
        <end position="367"/>
    </location>
    <ligand>
        <name>substrate</name>
    </ligand>
</feature>
<feature type="domain" description="Glycosyl hydrolase family 36 N-terminal" evidence="9">
    <location>
        <begin position="29"/>
        <end position="284"/>
    </location>
</feature>
<organism evidence="10 11">
    <name type="scientific">Bifidobacterium psychraerophilum</name>
    <dbReference type="NCBI Taxonomy" id="218140"/>
    <lineage>
        <taxon>Bacteria</taxon>
        <taxon>Bacillati</taxon>
        <taxon>Actinomycetota</taxon>
        <taxon>Actinomycetes</taxon>
        <taxon>Bifidobacteriales</taxon>
        <taxon>Bifidobacteriaceae</taxon>
        <taxon>Bifidobacterium</taxon>
    </lineage>
</organism>
<dbReference type="InterPro" id="IPR038417">
    <property type="entry name" value="Alpga-gal_N_sf"/>
</dbReference>
<dbReference type="GeneID" id="98299606"/>
<dbReference type="FunFam" id="3.20.20.70:FF:000118">
    <property type="entry name" value="Alpha-galactosidase"/>
    <property type="match status" value="1"/>
</dbReference>
<keyword evidence="11" id="KW-1185">Reference proteome</keyword>
<dbReference type="EC" id="3.2.1.22" evidence="2 5"/>
<dbReference type="InterPro" id="IPR013780">
    <property type="entry name" value="Glyco_hydro_b"/>
</dbReference>
<gene>
    <name evidence="10" type="ORF">BPSY_0395</name>
</gene>
<dbReference type="PIRSF" id="PIRSF005536">
    <property type="entry name" value="Agal"/>
    <property type="match status" value="1"/>
</dbReference>
<feature type="active site" description="Proton donor" evidence="6">
    <location>
        <position position="548"/>
    </location>
</feature>
<evidence type="ECO:0000256" key="5">
    <source>
        <dbReference type="PIRNR" id="PIRNR005536"/>
    </source>
</evidence>
<dbReference type="AlphaFoldDB" id="A0A087CJ49"/>
<feature type="binding site" evidence="7">
    <location>
        <begin position="476"/>
        <end position="480"/>
    </location>
    <ligand>
        <name>substrate</name>
    </ligand>
</feature>
<dbReference type="InterPro" id="IPR000111">
    <property type="entry name" value="Glyco_hydro_27/36_CS"/>
</dbReference>
<evidence type="ECO:0000256" key="6">
    <source>
        <dbReference type="PIRSR" id="PIRSR005536-1"/>
    </source>
</evidence>
<sequence>MPVIVHEESQEFHLQTKNTSYLFRVMEDGTLGQLYYGARIPDKVSHQSLSKYEFRMIQPWLSETHKDFSLNTLKQEYPGFGHGDFRMPAFQIAYPDGSRITEFVYEGYGIEQGKQRTTPMPASYGTTGECDVLTIRLAEQQSGLRLLLEYSVFPADDVIVRSAHFANTGHDTLNIENALSMSIDLPDSEYEMLQMSGSWARERHLFTRRLKPGIQSISSTRGASSAQHNPFLALLRPGTTEDTGDVYGFSLVYSGSFIAQVEVDDYDVARVGMGINPFEFSWTLDPGERFDTPESILTFSESGLGGMSANLHHFLSEHLINPAWRGTERPILINNWEATYFNFDEKKLVTLARQAKQLGIEMLVLDDGWFGHRNDSTTSVGDWHVDTSKLPEGLGHLAQEIHSEGMKFGLWFEPEMVSEESELFKAHPDWAIAVPGRRRSPSRSQFVLDMSRQEIVDYLFDRIADAIDQTNLDYIKWDMNRHITESFSNALPPERQLELGHRYIMGVYQLYDRLTKQYPHVLFESCSSGGGRFDPGMLAYAPQAWTSDDTDAVERLKIQWGTSLAYPLCTMGSHVSAVPNHQVNRITPLKTRGDTAFFGLLGYELDITKLDEEERAAISDQVTFYKSHRALFQYGDFIRITSPYEGDGNITSWGVVDPQRDMGIFALYQVLAKPNDRYHRFIFKGLDPDKSYTVNESDEHFAGSELMHAGIVLDQLFGVRKQLDRTFDFTSRMFIVESVER</sequence>
<feature type="binding site" evidence="7">
    <location>
        <position position="199"/>
    </location>
    <ligand>
        <name>substrate</name>
    </ligand>
</feature>
<dbReference type="InterPro" id="IPR013785">
    <property type="entry name" value="Aldolase_TIM"/>
</dbReference>
<accession>A0A087CJ49</accession>